<dbReference type="EMBL" id="HG792018">
    <property type="protein sequence ID" value="CDM36051.1"/>
    <property type="molecule type" value="Genomic_DNA"/>
</dbReference>
<dbReference type="AlphaFoldDB" id="W6QJ54"/>
<proteinExistence type="predicted"/>
<gene>
    <name evidence="1" type="ORF">PROQFM164_S04g000932</name>
</gene>
<dbReference type="Proteomes" id="UP000030686">
    <property type="component" value="Unassembled WGS sequence"/>
</dbReference>
<sequence>MIEKYTQACRPDATSVGPYFRVLSSHWRGQIISITEYALGRSEHAWRGLENPDVSLTSVRSTECI</sequence>
<organism evidence="1 2">
    <name type="scientific">Penicillium roqueforti (strain FM164)</name>
    <dbReference type="NCBI Taxonomy" id="1365484"/>
    <lineage>
        <taxon>Eukaryota</taxon>
        <taxon>Fungi</taxon>
        <taxon>Dikarya</taxon>
        <taxon>Ascomycota</taxon>
        <taxon>Pezizomycotina</taxon>
        <taxon>Eurotiomycetes</taxon>
        <taxon>Eurotiomycetidae</taxon>
        <taxon>Eurotiales</taxon>
        <taxon>Aspergillaceae</taxon>
        <taxon>Penicillium</taxon>
    </lineage>
</organism>
<accession>W6QJ54</accession>
<keyword evidence="2" id="KW-1185">Reference proteome</keyword>
<evidence type="ECO:0000313" key="1">
    <source>
        <dbReference type="EMBL" id="CDM36051.1"/>
    </source>
</evidence>
<name>W6QJ54_PENRF</name>
<evidence type="ECO:0000313" key="2">
    <source>
        <dbReference type="Proteomes" id="UP000030686"/>
    </source>
</evidence>
<reference evidence="1" key="1">
    <citation type="journal article" date="2014" name="Nat. Commun.">
        <title>Multiple recent horizontal transfers of a large genomic region in cheese making fungi.</title>
        <authorList>
            <person name="Cheeseman K."/>
            <person name="Ropars J."/>
            <person name="Renault P."/>
            <person name="Dupont J."/>
            <person name="Gouzy J."/>
            <person name="Branca A."/>
            <person name="Abraham A.L."/>
            <person name="Ceppi M."/>
            <person name="Conseiller E."/>
            <person name="Debuchy R."/>
            <person name="Malagnac F."/>
            <person name="Goarin A."/>
            <person name="Silar P."/>
            <person name="Lacoste S."/>
            <person name="Sallet E."/>
            <person name="Bensimon A."/>
            <person name="Giraud T."/>
            <person name="Brygoo Y."/>
        </authorList>
    </citation>
    <scope>NUCLEOTIDE SEQUENCE [LARGE SCALE GENOMIC DNA]</scope>
    <source>
        <strain evidence="1">FM164</strain>
    </source>
</reference>
<protein>
    <submittedName>
        <fullName evidence="1">Genomic scaffold, ProqFM164S04</fullName>
    </submittedName>
</protein>